<dbReference type="EMBL" id="JADION010000021">
    <property type="protein sequence ID" value="MBF4102673.1"/>
    <property type="molecule type" value="Genomic_DNA"/>
</dbReference>
<accession>A0A930UW83</accession>
<comment type="caution">
    <text evidence="1">The sequence shown here is derived from an EMBL/GenBank/DDBJ whole genome shotgun (WGS) entry which is preliminary data.</text>
</comment>
<sequence length="45" mass="5347">MFDALRADPQTMLKRLGDGYYEQRLINEQINQLTDNASRQLHLRL</sequence>
<evidence type="ECO:0000313" key="1">
    <source>
        <dbReference type="EMBL" id="MBF4102673.1"/>
    </source>
</evidence>
<gene>
    <name evidence="1" type="ORF">INT80_08250</name>
</gene>
<protein>
    <submittedName>
        <fullName evidence="1">Uncharacterized protein</fullName>
    </submittedName>
</protein>
<reference evidence="1" key="1">
    <citation type="submission" date="2020-11" db="EMBL/GenBank/DDBJ databases">
        <title>Gallibacterium anatis 1637, full genome, WGS.</title>
        <authorList>
            <person name="Laishevtcev A.I."/>
            <person name="Yakimova E.A."/>
            <person name="Petkovich D."/>
            <person name="Stepanova T.V."/>
            <person name="Kalendr R.S."/>
            <person name="Rubalsky E.O."/>
            <person name="Zulkarneev E.R."/>
            <person name="Aleshkin A.V."/>
        </authorList>
    </citation>
    <scope>NUCLEOTIDE SEQUENCE</scope>
    <source>
        <strain evidence="1">1637</strain>
    </source>
</reference>
<name>A0A930UW83_9PAST</name>
<organism evidence="1">
    <name type="scientific">Gallibacterium anatis</name>
    <dbReference type="NCBI Taxonomy" id="750"/>
    <lineage>
        <taxon>Bacteria</taxon>
        <taxon>Pseudomonadati</taxon>
        <taxon>Pseudomonadota</taxon>
        <taxon>Gammaproteobacteria</taxon>
        <taxon>Pasteurellales</taxon>
        <taxon>Pasteurellaceae</taxon>
        <taxon>Gallibacterium</taxon>
    </lineage>
</organism>
<proteinExistence type="predicted"/>
<dbReference type="AlphaFoldDB" id="A0A930UW83"/>